<feature type="compositionally biased region" description="Polar residues" evidence="1">
    <location>
        <begin position="1340"/>
        <end position="1359"/>
    </location>
</feature>
<dbReference type="OrthoDB" id="10687245at2759"/>
<dbReference type="Proteomes" id="UP000193642">
    <property type="component" value="Unassembled WGS sequence"/>
</dbReference>
<feature type="compositionally biased region" description="Acidic residues" evidence="1">
    <location>
        <begin position="599"/>
        <end position="609"/>
    </location>
</feature>
<evidence type="ECO:0000313" key="3">
    <source>
        <dbReference type="Proteomes" id="UP000193642"/>
    </source>
</evidence>
<evidence type="ECO:0000256" key="1">
    <source>
        <dbReference type="SAM" id="MobiDB-lite"/>
    </source>
</evidence>
<feature type="region of interest" description="Disordered" evidence="1">
    <location>
        <begin position="115"/>
        <end position="201"/>
    </location>
</feature>
<proteinExistence type="predicted"/>
<feature type="compositionally biased region" description="Basic and acidic residues" evidence="1">
    <location>
        <begin position="177"/>
        <end position="198"/>
    </location>
</feature>
<comment type="caution">
    <text evidence="2">The sequence shown here is derived from an EMBL/GenBank/DDBJ whole genome shotgun (WGS) entry which is preliminary data.</text>
</comment>
<keyword evidence="3" id="KW-1185">Reference proteome</keyword>
<protein>
    <submittedName>
        <fullName evidence="2">Uncharacterized protein</fullName>
    </submittedName>
</protein>
<feature type="compositionally biased region" description="Polar residues" evidence="1">
    <location>
        <begin position="163"/>
        <end position="176"/>
    </location>
</feature>
<feature type="compositionally biased region" description="Low complexity" evidence="1">
    <location>
        <begin position="144"/>
        <end position="154"/>
    </location>
</feature>
<evidence type="ECO:0000313" key="2">
    <source>
        <dbReference type="EMBL" id="ORY46370.1"/>
    </source>
</evidence>
<reference evidence="2 3" key="1">
    <citation type="submission" date="2016-07" db="EMBL/GenBank/DDBJ databases">
        <title>Pervasive Adenine N6-methylation of Active Genes in Fungi.</title>
        <authorList>
            <consortium name="DOE Joint Genome Institute"/>
            <person name="Mondo S.J."/>
            <person name="Dannebaum R.O."/>
            <person name="Kuo R.C."/>
            <person name="Labutti K."/>
            <person name="Haridas S."/>
            <person name="Kuo A."/>
            <person name="Salamov A."/>
            <person name="Ahrendt S.R."/>
            <person name="Lipzen A."/>
            <person name="Sullivan W."/>
            <person name="Andreopoulos W.B."/>
            <person name="Clum A."/>
            <person name="Lindquist E."/>
            <person name="Daum C."/>
            <person name="Ramamoorthy G.K."/>
            <person name="Gryganskyi A."/>
            <person name="Culley D."/>
            <person name="Magnuson J.K."/>
            <person name="James T.Y."/>
            <person name="O'Malley M.A."/>
            <person name="Stajich J.E."/>
            <person name="Spatafora J.W."/>
            <person name="Visel A."/>
            <person name="Grigoriev I.V."/>
        </authorList>
    </citation>
    <scope>NUCLEOTIDE SEQUENCE [LARGE SCALE GENOMIC DNA]</scope>
    <source>
        <strain evidence="2 3">JEL800</strain>
    </source>
</reference>
<dbReference type="STRING" id="329046.A0A1Y2CH45"/>
<feature type="region of interest" description="Disordered" evidence="1">
    <location>
        <begin position="599"/>
        <end position="645"/>
    </location>
</feature>
<dbReference type="EMBL" id="MCGO01000016">
    <property type="protein sequence ID" value="ORY46370.1"/>
    <property type="molecule type" value="Genomic_DNA"/>
</dbReference>
<feature type="compositionally biased region" description="Polar residues" evidence="1">
    <location>
        <begin position="128"/>
        <end position="137"/>
    </location>
</feature>
<name>A0A1Y2CH45_9FUNG</name>
<gene>
    <name evidence="2" type="ORF">BCR33DRAFT_783536</name>
</gene>
<feature type="compositionally biased region" description="Polar residues" evidence="1">
    <location>
        <begin position="616"/>
        <end position="645"/>
    </location>
</feature>
<sequence>MPPNRRRLYPQQEQDQLLHIVEKIDQINLKLSSIQSSTSATIVTPMNVDSQESHLAFPSSLATDREMFMTIDSMELSNKDTSNGIVAELGSQTVKGIRFSSRVSANQLLSTTPIQSASAMKRARSRSLQSLSKTTAARQKDSSSRVSARESLSSTTKAGIKELNSSSRVSARTIMSESEKDRLKREDRIQQRARREKENEDDLNALPEKFKDYTNDPQTARAYWYSNLDYQKNPNDAFIPISDQEKTACITEFDSVFSPNLPLYGCAACGVRIILKKDEVVLSFPLAKLYHLSVSKLSDDNPVRIYFVLDGRFYLLHEHFLLKTCSSEPITLNTKAALCSGCHRSCLKKVPSKKDKDNKKQPSVRSVPTLSLAGGIDYGSANRALAVPTSAFEQSTRHLAAKESCVFPASAITAETVDFSIMFVGFLSRWNMVLNDANGRLQIKNGYRHVFHLDKSELVIWAKHLSDYGPPEMRGKFVLESHFDGVETLVDVLLDTANVVADPNALSMEGMASATVPGAPSASILVPEASDKEFLLGPLQPVLVETFDASSEQDESIFSKVLQAIQTEKFGEDVDETEESMDTEEDVDGMEQDIEMIEEDEDNEDDDDSFPGIDVPTSSGATPTSIFSSKPTSQSVNPLSVPSNTTPLIAKQEKKLMGDFGEMDKMMNGSMFHLFLCGWPFGTGPPTISQIRHMLNQASNVFADYPEFDFSGVGKKWRNTPAAMAELTRLLNEGVEARLENAIKNPKSKDAKLLLSEIGPLIASAGEQVWYSEERSKKAYSQMIALLRFFGPTLSYFVTCNPHMDRHLLTYRLCFPVVNNWDDPKGLTFDKIPDSYLNSVRLIDCHPFAYAKSFGLLDQGVREGLLAIPAQKDFDSLSLRPWQLRRRGTQGNTVSEFDALETAKSGSQHRHYKVCTPTLWEFILSLVHDPARNKYIGNTLRLWCEKSGFVQIATMVIGKNSPSSSAKVLGLAMVFIEPPSERSNPFACDPRNIVFQPNIPFDDAQIHTRAPNNSNVLRTFTEVGKNSYFAPTNDVMNVATLAHVNVQLIGREAMGLDAYICDYIVKGDGVELTSLLTLIQEAVEVSKSYPSNAPDSAINPHRQTARVLTRIIGNQSKVKQYQLSLLLSLLDGQNQFNMSHGTRFVWLAEPLEILEGLGATSLPADDDLSVVTEKYVTEMDSTSCYAENVDITFQRQEDGGVVPIRLSQYTNYEHRGDLLQDFNLVEFACLTETIKEKAQETAESVNVDPDAVKKPGLMLALFNHDFNKYTADFDGFQQFFDDLSAETDVVSAGRRRMIINLHEQQYLNSEHRIASRRYNSQLATPFSEYKAYLATHHGGATQSAFEGSRGPSDQPTTADDLNMLARIEKSA</sequence>
<accession>A0A1Y2CH45</accession>
<organism evidence="2 3">
    <name type="scientific">Rhizoclosmatium globosum</name>
    <dbReference type="NCBI Taxonomy" id="329046"/>
    <lineage>
        <taxon>Eukaryota</taxon>
        <taxon>Fungi</taxon>
        <taxon>Fungi incertae sedis</taxon>
        <taxon>Chytridiomycota</taxon>
        <taxon>Chytridiomycota incertae sedis</taxon>
        <taxon>Chytridiomycetes</taxon>
        <taxon>Chytridiales</taxon>
        <taxon>Chytriomycetaceae</taxon>
        <taxon>Rhizoclosmatium</taxon>
    </lineage>
</organism>
<feature type="region of interest" description="Disordered" evidence="1">
    <location>
        <begin position="1340"/>
        <end position="1361"/>
    </location>
</feature>